<feature type="transmembrane region" description="Helical" evidence="2">
    <location>
        <begin position="92"/>
        <end position="115"/>
    </location>
</feature>
<protein>
    <submittedName>
        <fullName evidence="3">Uncharacterized protein</fullName>
    </submittedName>
</protein>
<name>A0AAN9MGP4_PHACN</name>
<comment type="caution">
    <text evidence="3">The sequence shown here is derived from an EMBL/GenBank/DDBJ whole genome shotgun (WGS) entry which is preliminary data.</text>
</comment>
<organism evidence="3 4">
    <name type="scientific">Phaseolus coccineus</name>
    <name type="common">Scarlet runner bean</name>
    <name type="synonym">Phaseolus multiflorus</name>
    <dbReference type="NCBI Taxonomy" id="3886"/>
    <lineage>
        <taxon>Eukaryota</taxon>
        <taxon>Viridiplantae</taxon>
        <taxon>Streptophyta</taxon>
        <taxon>Embryophyta</taxon>
        <taxon>Tracheophyta</taxon>
        <taxon>Spermatophyta</taxon>
        <taxon>Magnoliopsida</taxon>
        <taxon>eudicotyledons</taxon>
        <taxon>Gunneridae</taxon>
        <taxon>Pentapetalae</taxon>
        <taxon>rosids</taxon>
        <taxon>fabids</taxon>
        <taxon>Fabales</taxon>
        <taxon>Fabaceae</taxon>
        <taxon>Papilionoideae</taxon>
        <taxon>50 kb inversion clade</taxon>
        <taxon>NPAAA clade</taxon>
        <taxon>indigoferoid/millettioid clade</taxon>
        <taxon>Phaseoleae</taxon>
        <taxon>Phaseolus</taxon>
    </lineage>
</organism>
<dbReference type="EMBL" id="JAYMYR010000007">
    <property type="protein sequence ID" value="KAK7354269.1"/>
    <property type="molecule type" value="Genomic_DNA"/>
</dbReference>
<keyword evidence="2" id="KW-0472">Membrane</keyword>
<accession>A0AAN9MGP4</accession>
<dbReference type="Proteomes" id="UP001374584">
    <property type="component" value="Unassembled WGS sequence"/>
</dbReference>
<evidence type="ECO:0000313" key="4">
    <source>
        <dbReference type="Proteomes" id="UP001374584"/>
    </source>
</evidence>
<gene>
    <name evidence="3" type="ORF">VNO80_19728</name>
</gene>
<dbReference type="PANTHER" id="PTHR34572:SF8">
    <property type="entry name" value="(RAPE) HYPOTHETICAL PROTEIN"/>
    <property type="match status" value="1"/>
</dbReference>
<keyword evidence="2" id="KW-0812">Transmembrane</keyword>
<feature type="region of interest" description="Disordered" evidence="1">
    <location>
        <begin position="175"/>
        <end position="194"/>
    </location>
</feature>
<sequence length="194" mass="21750">MEAVGSRLGRASSRYGSATVFTGPVRKWKKKWVLVTPSSSPTNTKTTTTTTTNNAHAPANSKASSLLLLRRWTPTTDEEPPRRKFRYTLFEFFSCAVMMGCGVWVGLEFCSIVVLEEQKRIMVKEENEPATESDQSAAKQTNVTHEMHEKLNMYEMLEGTKESGIIKLDHGLVDLQSPNDETSQNSDTELENNI</sequence>
<feature type="compositionally biased region" description="Polar residues" evidence="1">
    <location>
        <begin position="176"/>
        <end position="194"/>
    </location>
</feature>
<dbReference type="AlphaFoldDB" id="A0AAN9MGP4"/>
<keyword evidence="4" id="KW-1185">Reference proteome</keyword>
<dbReference type="PANTHER" id="PTHR34572">
    <property type="entry name" value="GOLGIN FAMILY A PROTEIN"/>
    <property type="match status" value="1"/>
</dbReference>
<proteinExistence type="predicted"/>
<evidence type="ECO:0000256" key="1">
    <source>
        <dbReference type="SAM" id="MobiDB-lite"/>
    </source>
</evidence>
<evidence type="ECO:0000256" key="2">
    <source>
        <dbReference type="SAM" id="Phobius"/>
    </source>
</evidence>
<reference evidence="3 4" key="1">
    <citation type="submission" date="2024-01" db="EMBL/GenBank/DDBJ databases">
        <title>The genomes of 5 underutilized Papilionoideae crops provide insights into root nodulation and disease resistanc.</title>
        <authorList>
            <person name="Jiang F."/>
        </authorList>
    </citation>
    <scope>NUCLEOTIDE SEQUENCE [LARGE SCALE GENOMIC DNA]</scope>
    <source>
        <strain evidence="3">JINMINGXINNONG_FW02</strain>
        <tissue evidence="3">Leaves</tissue>
    </source>
</reference>
<feature type="region of interest" description="Disordered" evidence="1">
    <location>
        <begin position="39"/>
        <end position="60"/>
    </location>
</feature>
<evidence type="ECO:0000313" key="3">
    <source>
        <dbReference type="EMBL" id="KAK7354269.1"/>
    </source>
</evidence>
<keyword evidence="2" id="KW-1133">Transmembrane helix</keyword>